<evidence type="ECO:0000256" key="3">
    <source>
        <dbReference type="ARBA" id="ARBA00022729"/>
    </source>
</evidence>
<name>A0A7K0BNR0_9ACTN</name>
<gene>
    <name evidence="6" type="primary">modA_2</name>
    <name evidence="6" type="ORF">ACRB68_08750</name>
</gene>
<reference evidence="6 7" key="1">
    <citation type="submission" date="2019-10" db="EMBL/GenBank/DDBJ databases">
        <title>Actinomadura rubteroloni sp. nov. and Actinomadura macrotermitis sp. nov., isolated from the gut of fungus growing-termite Macrotermes natalensis.</title>
        <authorList>
            <person name="Benndorf R."/>
            <person name="Martin K."/>
            <person name="Kuefner M."/>
            <person name="De Beer W."/>
            <person name="Kaster A.-K."/>
            <person name="Vollmers J."/>
            <person name="Poulsen M."/>
            <person name="Beemelmanns C."/>
        </authorList>
    </citation>
    <scope>NUCLEOTIDE SEQUENCE [LARGE SCALE GENOMIC DNA]</scope>
    <source>
        <strain evidence="6 7">RB68</strain>
    </source>
</reference>
<dbReference type="AlphaFoldDB" id="A0A7K0BNR0"/>
<feature type="binding site" evidence="4">
    <location>
        <position position="44"/>
    </location>
    <ligand>
        <name>molybdate</name>
        <dbReference type="ChEBI" id="CHEBI:36264"/>
    </ligand>
</feature>
<dbReference type="Gene3D" id="3.40.190.10">
    <property type="entry name" value="Periplasmic binding protein-like II"/>
    <property type="match status" value="2"/>
</dbReference>
<evidence type="ECO:0000256" key="4">
    <source>
        <dbReference type="PIRSR" id="PIRSR004846-1"/>
    </source>
</evidence>
<dbReference type="GO" id="GO:0015689">
    <property type="term" value="P:molybdate ion transport"/>
    <property type="evidence" value="ECO:0007669"/>
    <property type="project" value="InterPro"/>
</dbReference>
<dbReference type="OrthoDB" id="9785015at2"/>
<feature type="signal peptide" evidence="5">
    <location>
        <begin position="1"/>
        <end position="25"/>
    </location>
</feature>
<dbReference type="PROSITE" id="PS51257">
    <property type="entry name" value="PROKAR_LIPOPROTEIN"/>
    <property type="match status" value="1"/>
</dbReference>
<evidence type="ECO:0000313" key="7">
    <source>
        <dbReference type="Proteomes" id="UP000487268"/>
    </source>
</evidence>
<dbReference type="EMBL" id="WEGH01000001">
    <property type="protein sequence ID" value="MQY02840.1"/>
    <property type="molecule type" value="Genomic_DNA"/>
</dbReference>
<evidence type="ECO:0000256" key="2">
    <source>
        <dbReference type="ARBA" id="ARBA00022723"/>
    </source>
</evidence>
<dbReference type="RefSeq" id="WP_153530926.1">
    <property type="nucleotide sequence ID" value="NZ_WEGH01000001.1"/>
</dbReference>
<dbReference type="InterPro" id="IPR050682">
    <property type="entry name" value="ModA/WtpA"/>
</dbReference>
<dbReference type="SUPFAM" id="SSF53850">
    <property type="entry name" value="Periplasmic binding protein-like II"/>
    <property type="match status" value="1"/>
</dbReference>
<organism evidence="6 7">
    <name type="scientific">Actinomadura macrotermitis</name>
    <dbReference type="NCBI Taxonomy" id="2585200"/>
    <lineage>
        <taxon>Bacteria</taxon>
        <taxon>Bacillati</taxon>
        <taxon>Actinomycetota</taxon>
        <taxon>Actinomycetes</taxon>
        <taxon>Streptosporangiales</taxon>
        <taxon>Thermomonosporaceae</taxon>
        <taxon>Actinomadura</taxon>
    </lineage>
</organism>
<protein>
    <submittedName>
        <fullName evidence="6">Molybdate-binding protein ModA</fullName>
    </submittedName>
</protein>
<feature type="binding site" evidence="4">
    <location>
        <position position="191"/>
    </location>
    <ligand>
        <name>molybdate</name>
        <dbReference type="ChEBI" id="CHEBI:36264"/>
    </ligand>
</feature>
<sequence length="260" mass="27074">MPDSPRWRRGVASAVLVLLGLGASAQGCGGSPAPVTLTVLAASSLTEAMGELGAAYGRSHPRVRVRAEFGGSQEMADRLADRQRADVLVTADDAAMDKAADYLTGRRRVVAHNSLTIAVQPGNPQRIRGLASLARPGLRIAVGAAAVPVGRYTRQVFAKAGLGVHWSSEEISARAVLDRVRAGEADAGLVYITDLRSAGAAAASVAIPAEQNVTATYPASVVKDTAHEDEAKAFVAWLASPEAARLFNRCGFATPVAPQR</sequence>
<dbReference type="NCBIfam" id="TIGR01256">
    <property type="entry name" value="modA"/>
    <property type="match status" value="1"/>
</dbReference>
<keyword evidence="2 4" id="KW-0479">Metal-binding</keyword>
<dbReference type="InterPro" id="IPR005950">
    <property type="entry name" value="ModA"/>
</dbReference>
<dbReference type="Proteomes" id="UP000487268">
    <property type="component" value="Unassembled WGS sequence"/>
</dbReference>
<dbReference type="GO" id="GO:0046872">
    <property type="term" value="F:metal ion binding"/>
    <property type="evidence" value="ECO:0007669"/>
    <property type="project" value="UniProtKB-KW"/>
</dbReference>
<dbReference type="Pfam" id="PF13531">
    <property type="entry name" value="SBP_bac_11"/>
    <property type="match status" value="1"/>
</dbReference>
<keyword evidence="7" id="KW-1185">Reference proteome</keyword>
<keyword evidence="3 5" id="KW-0732">Signal</keyword>
<dbReference type="PANTHER" id="PTHR30632:SF0">
    <property type="entry name" value="SULFATE-BINDING PROTEIN"/>
    <property type="match status" value="1"/>
</dbReference>
<proteinExistence type="inferred from homology"/>
<comment type="similarity">
    <text evidence="1">Belongs to the bacterial solute-binding protein ModA family.</text>
</comment>
<evidence type="ECO:0000256" key="1">
    <source>
        <dbReference type="ARBA" id="ARBA00009175"/>
    </source>
</evidence>
<feature type="chain" id="PRO_5029541276" evidence="5">
    <location>
        <begin position="26"/>
        <end position="260"/>
    </location>
</feature>
<feature type="binding site" evidence="4">
    <location>
        <position position="72"/>
    </location>
    <ligand>
        <name>molybdate</name>
        <dbReference type="ChEBI" id="CHEBI:36264"/>
    </ligand>
</feature>
<dbReference type="PANTHER" id="PTHR30632">
    <property type="entry name" value="MOLYBDATE-BINDING PERIPLASMIC PROTEIN"/>
    <property type="match status" value="1"/>
</dbReference>
<comment type="caution">
    <text evidence="6">The sequence shown here is derived from an EMBL/GenBank/DDBJ whole genome shotgun (WGS) entry which is preliminary data.</text>
</comment>
<keyword evidence="4" id="KW-0500">Molybdenum</keyword>
<accession>A0A7K0BNR0</accession>
<evidence type="ECO:0000256" key="5">
    <source>
        <dbReference type="SAM" id="SignalP"/>
    </source>
</evidence>
<dbReference type="GO" id="GO:0030973">
    <property type="term" value="F:molybdate ion binding"/>
    <property type="evidence" value="ECO:0007669"/>
    <property type="project" value="TreeGrafter"/>
</dbReference>
<dbReference type="PIRSF" id="PIRSF004846">
    <property type="entry name" value="ModA"/>
    <property type="match status" value="1"/>
</dbReference>
<evidence type="ECO:0000313" key="6">
    <source>
        <dbReference type="EMBL" id="MQY02840.1"/>
    </source>
</evidence>